<evidence type="ECO:0000313" key="2">
    <source>
        <dbReference type="EMBL" id="OYD14377.1"/>
    </source>
</evidence>
<evidence type="ECO:0000313" key="3">
    <source>
        <dbReference type="Proteomes" id="UP000215215"/>
    </source>
</evidence>
<reference evidence="2 3" key="1">
    <citation type="submission" date="2017-07" db="EMBL/GenBank/DDBJ databases">
        <title>Recovery of genomes from metagenomes via a dereplication, aggregation, and scoring strategy.</title>
        <authorList>
            <person name="Sieber C.M."/>
            <person name="Probst A.J."/>
            <person name="Sharrar A."/>
            <person name="Thomas B.C."/>
            <person name="Hess M."/>
            <person name="Tringe S.G."/>
            <person name="Banfield J.F."/>
        </authorList>
    </citation>
    <scope>NUCLEOTIDE SEQUENCE [LARGE SCALE GENOMIC DNA]</scope>
    <source>
        <strain evidence="2">JGI_Cruoil_03_44_89</strain>
    </source>
</reference>
<dbReference type="AlphaFoldDB" id="A0A235BRM9"/>
<organism evidence="2 3">
    <name type="scientific">candidate division WOR-3 bacterium JGI_Cruoil_03_44_89</name>
    <dbReference type="NCBI Taxonomy" id="1973748"/>
    <lineage>
        <taxon>Bacteria</taxon>
        <taxon>Bacteria division WOR-3</taxon>
    </lineage>
</organism>
<feature type="domain" description="Type II secretion system protein GspE N-terminal" evidence="1">
    <location>
        <begin position="72"/>
        <end position="144"/>
    </location>
</feature>
<gene>
    <name evidence="2" type="ORF">CH333_08160</name>
</gene>
<dbReference type="Gene3D" id="3.30.300.160">
    <property type="entry name" value="Type II secretion system, protein E, N-terminal domain"/>
    <property type="match status" value="1"/>
</dbReference>
<dbReference type="InterPro" id="IPR037257">
    <property type="entry name" value="T2SS_E_N_sf"/>
</dbReference>
<protein>
    <recommendedName>
        <fullName evidence="1">Type II secretion system protein GspE N-terminal domain-containing protein</fullName>
    </recommendedName>
</protein>
<dbReference type="Proteomes" id="UP000215215">
    <property type="component" value="Unassembled WGS sequence"/>
</dbReference>
<dbReference type="Pfam" id="PF05157">
    <property type="entry name" value="MshEN"/>
    <property type="match status" value="1"/>
</dbReference>
<dbReference type="SUPFAM" id="SSF160246">
    <property type="entry name" value="EspE N-terminal domain-like"/>
    <property type="match status" value="1"/>
</dbReference>
<sequence length="146" mass="16693">MSPHKSKTRFIDLLLKEGIVSKDNLDEAMERQWEQGGTIEENLILLGHLGEVEIVKIFVRILGFPLFNFDETIGIKTLNLISRDVAWRYTFIPVKSDIKYLIVAMANPLDREAISAVEREAGLKVIPMVAAKGEIDKNIIRLYRRI</sequence>
<dbReference type="InterPro" id="IPR007831">
    <property type="entry name" value="T2SS_GspE_N"/>
</dbReference>
<accession>A0A235BRM9</accession>
<proteinExistence type="predicted"/>
<evidence type="ECO:0000259" key="1">
    <source>
        <dbReference type="Pfam" id="PF05157"/>
    </source>
</evidence>
<name>A0A235BRM9_UNCW3</name>
<dbReference type="EMBL" id="NOZQ01000186">
    <property type="protein sequence ID" value="OYD14377.1"/>
    <property type="molecule type" value="Genomic_DNA"/>
</dbReference>
<comment type="caution">
    <text evidence="2">The sequence shown here is derived from an EMBL/GenBank/DDBJ whole genome shotgun (WGS) entry which is preliminary data.</text>
</comment>